<name>A0ABW5GXZ0_9PSEU</name>
<comment type="caution">
    <text evidence="1">The sequence shown here is derived from an EMBL/GenBank/DDBJ whole genome shotgun (WGS) entry which is preliminary data.</text>
</comment>
<evidence type="ECO:0000313" key="2">
    <source>
        <dbReference type="Proteomes" id="UP001597419"/>
    </source>
</evidence>
<evidence type="ECO:0000313" key="1">
    <source>
        <dbReference type="EMBL" id="MFD2465619.1"/>
    </source>
</evidence>
<keyword evidence="2" id="KW-1185">Reference proteome</keyword>
<accession>A0ABW5GXZ0</accession>
<dbReference type="Proteomes" id="UP001597419">
    <property type="component" value="Unassembled WGS sequence"/>
</dbReference>
<dbReference type="InterPro" id="IPR019587">
    <property type="entry name" value="Polyketide_cyclase/dehydratase"/>
</dbReference>
<dbReference type="Gene3D" id="3.30.530.20">
    <property type="match status" value="1"/>
</dbReference>
<sequence>MRGHTTASADEVYALLQDGASWPEWSPLGSFRLMRRGKDQREGLGALRLFRTGRINSCEEVVELVPGRRFSYALRSGLPLRDYRADVDLTPVADGTEIHWHSSFTAKIPGTGGLYRRTLSRFIRRCVDGLVAATSAAGVRSAP</sequence>
<dbReference type="RefSeq" id="WP_345408725.1">
    <property type="nucleotide sequence ID" value="NZ_BAABHG010000030.1"/>
</dbReference>
<dbReference type="Pfam" id="PF10604">
    <property type="entry name" value="Polyketide_cyc2"/>
    <property type="match status" value="1"/>
</dbReference>
<dbReference type="SUPFAM" id="SSF55961">
    <property type="entry name" value="Bet v1-like"/>
    <property type="match status" value="1"/>
</dbReference>
<dbReference type="CDD" id="cd07821">
    <property type="entry name" value="PYR_PYL_RCAR_like"/>
    <property type="match status" value="1"/>
</dbReference>
<dbReference type="InterPro" id="IPR023393">
    <property type="entry name" value="START-like_dom_sf"/>
</dbReference>
<dbReference type="EMBL" id="JBHUKU010000035">
    <property type="protein sequence ID" value="MFD2465619.1"/>
    <property type="molecule type" value="Genomic_DNA"/>
</dbReference>
<organism evidence="1 2">
    <name type="scientific">Amycolatopsis samaneae</name>
    <dbReference type="NCBI Taxonomy" id="664691"/>
    <lineage>
        <taxon>Bacteria</taxon>
        <taxon>Bacillati</taxon>
        <taxon>Actinomycetota</taxon>
        <taxon>Actinomycetes</taxon>
        <taxon>Pseudonocardiales</taxon>
        <taxon>Pseudonocardiaceae</taxon>
        <taxon>Amycolatopsis</taxon>
    </lineage>
</organism>
<gene>
    <name evidence="1" type="ORF">ACFSYJ_43920</name>
</gene>
<reference evidence="2" key="1">
    <citation type="journal article" date="2019" name="Int. J. Syst. Evol. Microbiol.">
        <title>The Global Catalogue of Microorganisms (GCM) 10K type strain sequencing project: providing services to taxonomists for standard genome sequencing and annotation.</title>
        <authorList>
            <consortium name="The Broad Institute Genomics Platform"/>
            <consortium name="The Broad Institute Genome Sequencing Center for Infectious Disease"/>
            <person name="Wu L."/>
            <person name="Ma J."/>
        </authorList>
    </citation>
    <scope>NUCLEOTIDE SEQUENCE [LARGE SCALE GENOMIC DNA]</scope>
    <source>
        <strain evidence="2">CGMCC 4.7643</strain>
    </source>
</reference>
<protein>
    <submittedName>
        <fullName evidence="1">SRPBCC family protein</fullName>
    </submittedName>
</protein>
<proteinExistence type="predicted"/>